<accession>A0A0X8E3R1</accession>
<name>A0A0X8E3R1_9MICO</name>
<gene>
    <name evidence="1" type="ORF">AWU67_10220</name>
</gene>
<dbReference type="AlphaFoldDB" id="A0A0X8E3R1"/>
<dbReference type="KEGG" id="mvd:AWU67_10220"/>
<sequence>MQFSVWYALHLAEVDDAEEHGELADVHETLGILMDMTRTLGPRHTLATPYAHTLEELLDLVAALGDEAAAGGETARGDEAEAADEMAAEFDNEFGRGERLEALVDVLAHYLDFLSETDSWRASDANFEASYQVLDDTTFADFRTGVLGALFAALEDAPVVPADAQLQALHQLPIITGVDGVLDWIGRGKPVTGTGGLRLADIAPVAALIDHNVVGKKGASAANAGDADMEMALDAMLGRPHSAGEPAVVGSMWDDAPLSTWWIALSLTGILDVGNTVARPGVAAARWRSADAAEHLAARIDFIDQYVQEWFENEAELDLEATPHVLLRVLTMLASAVTPEVLPELGTAAITDLVDEELGFELSFGASKKSGTVLSHLRAAGLVVPEPAADGTERFLVPEALRPAVRRGFLPSIASLMQR</sequence>
<reference evidence="1 2" key="1">
    <citation type="journal article" date="2016" name="J. Biotechnol.">
        <title>First complete genome sequence of a species in the genus Microterricola, an extremophilic cold active enzyme producing bacterial strain ERGS5:02 isolated from Sikkim Himalaya.</title>
        <authorList>
            <person name="Himanshu"/>
            <person name="Swarnkar M.K."/>
            <person name="Singh D."/>
            <person name="Kumar R."/>
        </authorList>
    </citation>
    <scope>NUCLEOTIDE SEQUENCE [LARGE SCALE GENOMIC DNA]</scope>
    <source>
        <strain evidence="1 2">ERGS5:02</strain>
    </source>
</reference>
<proteinExistence type="predicted"/>
<evidence type="ECO:0000313" key="2">
    <source>
        <dbReference type="Proteomes" id="UP000058305"/>
    </source>
</evidence>
<dbReference type="Proteomes" id="UP000058305">
    <property type="component" value="Chromosome"/>
</dbReference>
<organism evidence="1 2">
    <name type="scientific">Microterricola viridarii</name>
    <dbReference type="NCBI Taxonomy" id="412690"/>
    <lineage>
        <taxon>Bacteria</taxon>
        <taxon>Bacillati</taxon>
        <taxon>Actinomycetota</taxon>
        <taxon>Actinomycetes</taxon>
        <taxon>Micrococcales</taxon>
        <taxon>Microbacteriaceae</taxon>
        <taxon>Microterricola</taxon>
    </lineage>
</organism>
<protein>
    <submittedName>
        <fullName evidence="1">Uncharacterized protein</fullName>
    </submittedName>
</protein>
<keyword evidence="2" id="KW-1185">Reference proteome</keyword>
<dbReference type="EMBL" id="CP014145">
    <property type="protein sequence ID" value="AMB59174.1"/>
    <property type="molecule type" value="Genomic_DNA"/>
</dbReference>
<reference evidence="2" key="2">
    <citation type="submission" date="2016-01" db="EMBL/GenBank/DDBJ databases">
        <title>First complete genome sequence of a species in the genus Microterricola, an extremophilic cold active enzyme producing strain ERGS5:02 isolated from Sikkim Himalaya.</title>
        <authorList>
            <person name="Kumar R."/>
            <person name="Singh D."/>
            <person name="Swarnkar M.K."/>
        </authorList>
    </citation>
    <scope>NUCLEOTIDE SEQUENCE [LARGE SCALE GENOMIC DNA]</scope>
    <source>
        <strain evidence="2">ERGS5:02</strain>
    </source>
</reference>
<dbReference type="OrthoDB" id="3714301at2"/>
<evidence type="ECO:0000313" key="1">
    <source>
        <dbReference type="EMBL" id="AMB59174.1"/>
    </source>
</evidence>
<dbReference type="RefSeq" id="WP_067228542.1">
    <property type="nucleotide sequence ID" value="NZ_CP014145.1"/>
</dbReference>